<dbReference type="STRING" id="158441.A0A226F172"/>
<dbReference type="InterPro" id="IPR000857">
    <property type="entry name" value="MyTH4_dom"/>
</dbReference>
<dbReference type="PROSITE" id="PS51016">
    <property type="entry name" value="MYTH4"/>
    <property type="match status" value="1"/>
</dbReference>
<dbReference type="InterPro" id="IPR051567">
    <property type="entry name" value="Unconventional_Myosin_ATPase"/>
</dbReference>
<evidence type="ECO:0000256" key="3">
    <source>
        <dbReference type="ARBA" id="ARBA00022737"/>
    </source>
</evidence>
<accession>A0A226F172</accession>
<dbReference type="Gene3D" id="1.25.40.530">
    <property type="entry name" value="MyTH4 domain"/>
    <property type="match status" value="2"/>
</dbReference>
<evidence type="ECO:0000259" key="6">
    <source>
        <dbReference type="PROSITE" id="PS51016"/>
    </source>
</evidence>
<proteinExistence type="predicted"/>
<feature type="region of interest" description="Disordered" evidence="5">
    <location>
        <begin position="399"/>
        <end position="421"/>
    </location>
</feature>
<feature type="compositionally biased region" description="Low complexity" evidence="5">
    <location>
        <begin position="403"/>
        <end position="415"/>
    </location>
</feature>
<dbReference type="Pfam" id="PF02174">
    <property type="entry name" value="IRS"/>
    <property type="match status" value="1"/>
</dbReference>
<dbReference type="SMART" id="SM00139">
    <property type="entry name" value="MyTH4"/>
    <property type="match status" value="1"/>
</dbReference>
<feature type="region of interest" description="Disordered" evidence="5">
    <location>
        <begin position="210"/>
        <end position="266"/>
    </location>
</feature>
<keyword evidence="4" id="KW-0009">Actin-binding</keyword>
<dbReference type="EMBL" id="LNIX01000001">
    <property type="protein sequence ID" value="OXA63177.1"/>
    <property type="molecule type" value="Genomic_DNA"/>
</dbReference>
<dbReference type="Pfam" id="PF00784">
    <property type="entry name" value="MyTH4"/>
    <property type="match status" value="1"/>
</dbReference>
<evidence type="ECO:0000256" key="5">
    <source>
        <dbReference type="SAM" id="MobiDB-lite"/>
    </source>
</evidence>
<evidence type="ECO:0000256" key="4">
    <source>
        <dbReference type="ARBA" id="ARBA00023203"/>
    </source>
</evidence>
<dbReference type="GO" id="GO:0003779">
    <property type="term" value="F:actin binding"/>
    <property type="evidence" value="ECO:0007669"/>
    <property type="project" value="UniProtKB-KW"/>
</dbReference>
<feature type="compositionally biased region" description="Polar residues" evidence="5">
    <location>
        <begin position="39"/>
        <end position="62"/>
    </location>
</feature>
<keyword evidence="8" id="KW-1185">Reference proteome</keyword>
<dbReference type="Proteomes" id="UP000198287">
    <property type="component" value="Unassembled WGS sequence"/>
</dbReference>
<dbReference type="InterPro" id="IPR019748">
    <property type="entry name" value="FERM_central"/>
</dbReference>
<dbReference type="PANTHER" id="PTHR22692:SF26">
    <property type="entry name" value="SH3 DOMAIN-CONTAINING PROTEIN"/>
    <property type="match status" value="1"/>
</dbReference>
<dbReference type="InterPro" id="IPR041795">
    <property type="entry name" value="MyoXV_FERM_C"/>
</dbReference>
<feature type="compositionally biased region" description="Low complexity" evidence="5">
    <location>
        <begin position="63"/>
        <end position="76"/>
    </location>
</feature>
<comment type="caution">
    <text evidence="7">The sequence shown here is derived from an EMBL/GenBank/DDBJ whole genome shotgun (WGS) entry which is preliminary data.</text>
</comment>
<dbReference type="AlphaFoldDB" id="A0A226F172"/>
<dbReference type="OrthoDB" id="8182952at2759"/>
<feature type="compositionally biased region" description="Gly residues" evidence="5">
    <location>
        <begin position="231"/>
        <end position="241"/>
    </location>
</feature>
<dbReference type="CDD" id="cd13201">
    <property type="entry name" value="FERM_C_MyoXV"/>
    <property type="match status" value="1"/>
</dbReference>
<sequence>MPTSLKKREEPVSVPSTCPRVSVCVQTDLLEILNNTKVQDSASNNNSDKSTPAGSTLNSNCNPASSKLPPSSLASSRNATLKTDEKQKSLRCSLKQWHKDIVSSCSNSKFNFRTPLLSLYLQNVVGRKRSEGVESTDSVRALRYIHQNSSFVSVDSTGVSGSVGGGVSRVDSFVRDSSRFVHVGEGEGLEVDNADFNNNNCSNTGIIESNRNESCNNNTNNKSTQNYGMGKVSGGGTGYGRGEQAPSGGEPSPPLMTASEEEERESRLLMGAQFENDGKHSLLQFALKYFRQKDKFQHVGSEKDVGQGCWTWREQVSCVKYSPKMIQQSLLPLPSEQMNKLALECFASILKYMGDFPEQSQAKDKKHKNNNDSPPPAPLLTEVEAVYTLLRNCHMASTNPHISSSPSGSSPDSGSHPQMMGRPPILGLADEVYCQIMKQTTNNTNQKSAQRAWRLGVILSAYFTCSDTLRPYLFKYLETNAYDKRRAFHGTALVTLQNLRKTFKYGGRRNVPSVEEITAITAGRNAKRQIFRLPGGAQRVVNVKATTVVQDVLEELCATCLHMEGSSLEERGEWSVYCIVEGDTTMPLQREEYLLDVSTELQKNAQVYYLIFCRSVWFFPLRLDAPNNDTYIDLIFNQIAPDYLEGLLLTMPGQALNQSLVYDIARIAALLHRSADLRTPPTLKECKYLLPKPALAARDMRPNQWVSLVNKYWAEEKMGDDLMRPIQAKAIVLDILQKWDLFGSSFFSVKRMADPSPPEEYILALNKNGVHFLDIITHETLNWWSYNEILSTRKVKNEDSLLYLDLKVGNLMQQRITRLQTEHAHEISRLIRQYIHIQKYANVNNNTNTSQNSPMSAK</sequence>
<dbReference type="InterPro" id="IPR038185">
    <property type="entry name" value="MyTH4_dom_sf"/>
</dbReference>
<keyword evidence="3" id="KW-0677">Repeat</keyword>
<evidence type="ECO:0000256" key="1">
    <source>
        <dbReference type="ARBA" id="ARBA00004496"/>
    </source>
</evidence>
<keyword evidence="2" id="KW-0963">Cytoplasm</keyword>
<reference evidence="7 8" key="1">
    <citation type="submission" date="2015-12" db="EMBL/GenBank/DDBJ databases">
        <title>The genome of Folsomia candida.</title>
        <authorList>
            <person name="Faddeeva A."/>
            <person name="Derks M.F."/>
            <person name="Anvar Y."/>
            <person name="Smit S."/>
            <person name="Van Straalen N."/>
            <person name="Roelofs D."/>
        </authorList>
    </citation>
    <scope>NUCLEOTIDE SEQUENCE [LARGE SCALE GENOMIC DNA]</scope>
    <source>
        <strain evidence="7 8">VU population</strain>
        <tissue evidence="7">Whole body</tissue>
    </source>
</reference>
<dbReference type="SUPFAM" id="SSF50729">
    <property type="entry name" value="PH domain-like"/>
    <property type="match status" value="1"/>
</dbReference>
<comment type="subcellular location">
    <subcellularLocation>
        <location evidence="1">Cytoplasm</location>
    </subcellularLocation>
</comment>
<dbReference type="PANTHER" id="PTHR22692">
    <property type="entry name" value="MYOSIN VII, XV"/>
    <property type="match status" value="1"/>
</dbReference>
<evidence type="ECO:0000256" key="2">
    <source>
        <dbReference type="ARBA" id="ARBA00022490"/>
    </source>
</evidence>
<organism evidence="7 8">
    <name type="scientific">Folsomia candida</name>
    <name type="common">Springtail</name>
    <dbReference type="NCBI Taxonomy" id="158441"/>
    <lineage>
        <taxon>Eukaryota</taxon>
        <taxon>Metazoa</taxon>
        <taxon>Ecdysozoa</taxon>
        <taxon>Arthropoda</taxon>
        <taxon>Hexapoda</taxon>
        <taxon>Collembola</taxon>
        <taxon>Entomobryomorpha</taxon>
        <taxon>Isotomoidea</taxon>
        <taxon>Isotomidae</taxon>
        <taxon>Proisotominae</taxon>
        <taxon>Folsomia</taxon>
    </lineage>
</organism>
<feature type="domain" description="MyTH4" evidence="6">
    <location>
        <begin position="321"/>
        <end position="521"/>
    </location>
</feature>
<name>A0A226F172_FOLCA</name>
<gene>
    <name evidence="7" type="ORF">Fcan01_03198</name>
</gene>
<dbReference type="CDD" id="cd14473">
    <property type="entry name" value="FERM_B-lobe"/>
    <property type="match status" value="1"/>
</dbReference>
<evidence type="ECO:0000313" key="7">
    <source>
        <dbReference type="EMBL" id="OXA63177.1"/>
    </source>
</evidence>
<feature type="region of interest" description="Disordered" evidence="5">
    <location>
        <begin position="39"/>
        <end position="82"/>
    </location>
</feature>
<dbReference type="InterPro" id="IPR011993">
    <property type="entry name" value="PH-like_dom_sf"/>
</dbReference>
<evidence type="ECO:0000313" key="8">
    <source>
        <dbReference type="Proteomes" id="UP000198287"/>
    </source>
</evidence>
<feature type="compositionally biased region" description="Low complexity" evidence="5">
    <location>
        <begin position="212"/>
        <end position="226"/>
    </location>
</feature>
<dbReference type="GO" id="GO:0005856">
    <property type="term" value="C:cytoskeleton"/>
    <property type="evidence" value="ECO:0007669"/>
    <property type="project" value="InterPro"/>
</dbReference>
<protein>
    <submittedName>
        <fullName evidence="7">Unconventional myosin-XV</fullName>
    </submittedName>
</protein>
<dbReference type="Gene3D" id="2.30.29.30">
    <property type="entry name" value="Pleckstrin-homology domain (PH domain)/Phosphotyrosine-binding domain (PTB)"/>
    <property type="match status" value="1"/>
</dbReference>
<dbReference type="InterPro" id="IPR002404">
    <property type="entry name" value="IRS_PTB"/>
</dbReference>